<evidence type="ECO:0000256" key="1">
    <source>
        <dbReference type="ARBA" id="ARBA00023015"/>
    </source>
</evidence>
<dbReference type="InterPro" id="IPR036390">
    <property type="entry name" value="WH_DNA-bd_sf"/>
</dbReference>
<evidence type="ECO:0000313" key="5">
    <source>
        <dbReference type="EMBL" id="AJG20437.1"/>
    </source>
</evidence>
<dbReference type="Gene3D" id="3.40.1410.10">
    <property type="entry name" value="Chorismate lyase-like"/>
    <property type="match status" value="1"/>
</dbReference>
<dbReference type="GO" id="GO:0045892">
    <property type="term" value="P:negative regulation of DNA-templated transcription"/>
    <property type="evidence" value="ECO:0007669"/>
    <property type="project" value="TreeGrafter"/>
</dbReference>
<proteinExistence type="predicted"/>
<dbReference type="InterPro" id="IPR011663">
    <property type="entry name" value="UTRA"/>
</dbReference>
<evidence type="ECO:0000259" key="4">
    <source>
        <dbReference type="PROSITE" id="PS50949"/>
    </source>
</evidence>
<gene>
    <name evidence="5" type="ORF">RR42_m3067</name>
</gene>
<keyword evidence="1" id="KW-0805">Transcription regulation</keyword>
<accession>A0A0C4Y4W8</accession>
<dbReference type="InterPro" id="IPR000524">
    <property type="entry name" value="Tscrpt_reg_HTH_GntR"/>
</dbReference>
<dbReference type="Proteomes" id="UP000031843">
    <property type="component" value="Chromosome main"/>
</dbReference>
<dbReference type="PANTHER" id="PTHR44846:SF1">
    <property type="entry name" value="MANNOSYL-D-GLYCERATE TRANSPORT_METABOLISM SYSTEM REPRESSOR MNGR-RELATED"/>
    <property type="match status" value="1"/>
</dbReference>
<keyword evidence="6" id="KW-1185">Reference proteome</keyword>
<reference evidence="5 6" key="1">
    <citation type="journal article" date="2015" name="Genome Announc.">
        <title>Complete Genome Sequence of Cupriavidus basilensis 4G11, Isolated from the Oak Ridge Field Research Center Site.</title>
        <authorList>
            <person name="Ray J."/>
            <person name="Waters R.J."/>
            <person name="Skerker J.M."/>
            <person name="Kuehl J.V."/>
            <person name="Price M.N."/>
            <person name="Huang J."/>
            <person name="Chakraborty R."/>
            <person name="Arkin A.P."/>
            <person name="Deutschbauer A."/>
        </authorList>
    </citation>
    <scope>NUCLEOTIDE SEQUENCE [LARGE SCALE GENOMIC DNA]</scope>
    <source>
        <strain evidence="5">4G11</strain>
    </source>
</reference>
<organism evidence="5 6">
    <name type="scientific">Cupriavidus basilensis</name>
    <dbReference type="NCBI Taxonomy" id="68895"/>
    <lineage>
        <taxon>Bacteria</taxon>
        <taxon>Pseudomonadati</taxon>
        <taxon>Pseudomonadota</taxon>
        <taxon>Betaproteobacteria</taxon>
        <taxon>Burkholderiales</taxon>
        <taxon>Burkholderiaceae</taxon>
        <taxon>Cupriavidus</taxon>
    </lineage>
</organism>
<dbReference type="OrthoDB" id="2530535at2"/>
<evidence type="ECO:0000256" key="3">
    <source>
        <dbReference type="ARBA" id="ARBA00023163"/>
    </source>
</evidence>
<dbReference type="SMART" id="SM00345">
    <property type="entry name" value="HTH_GNTR"/>
    <property type="match status" value="1"/>
</dbReference>
<dbReference type="GO" id="GO:0003677">
    <property type="term" value="F:DNA binding"/>
    <property type="evidence" value="ECO:0007669"/>
    <property type="project" value="UniProtKB-KW"/>
</dbReference>
<dbReference type="SUPFAM" id="SSF64288">
    <property type="entry name" value="Chorismate lyase-like"/>
    <property type="match status" value="1"/>
</dbReference>
<dbReference type="InterPro" id="IPR028978">
    <property type="entry name" value="Chorismate_lyase_/UTRA_dom_sf"/>
</dbReference>
<dbReference type="PANTHER" id="PTHR44846">
    <property type="entry name" value="MANNOSYL-D-GLYCERATE TRANSPORT/METABOLISM SYSTEM REPRESSOR MNGR-RELATED"/>
    <property type="match status" value="1"/>
</dbReference>
<dbReference type="STRING" id="68895.RR42_m3067"/>
<keyword evidence="2" id="KW-0238">DNA-binding</keyword>
<dbReference type="InterPro" id="IPR036388">
    <property type="entry name" value="WH-like_DNA-bd_sf"/>
</dbReference>
<dbReference type="SMART" id="SM00866">
    <property type="entry name" value="UTRA"/>
    <property type="match status" value="1"/>
</dbReference>
<dbReference type="RefSeq" id="WP_043348330.1">
    <property type="nucleotide sequence ID" value="NZ_CP010536.1"/>
</dbReference>
<feature type="domain" description="HTH gntR-type" evidence="4">
    <location>
        <begin position="24"/>
        <end position="92"/>
    </location>
</feature>
<keyword evidence="3" id="KW-0804">Transcription</keyword>
<dbReference type="SUPFAM" id="SSF46785">
    <property type="entry name" value="Winged helix' DNA-binding domain"/>
    <property type="match status" value="1"/>
</dbReference>
<dbReference type="AlphaFoldDB" id="A0A0C4Y4W8"/>
<name>A0A0C4Y4W8_9BURK</name>
<protein>
    <submittedName>
        <fullName evidence="5">Transcriptional regulator, GntR family</fullName>
    </submittedName>
</protein>
<dbReference type="Pfam" id="PF07702">
    <property type="entry name" value="UTRA"/>
    <property type="match status" value="1"/>
</dbReference>
<evidence type="ECO:0000313" key="6">
    <source>
        <dbReference type="Proteomes" id="UP000031843"/>
    </source>
</evidence>
<evidence type="ECO:0000256" key="2">
    <source>
        <dbReference type="ARBA" id="ARBA00023125"/>
    </source>
</evidence>
<dbReference type="PROSITE" id="PS50949">
    <property type="entry name" value="HTH_GNTR"/>
    <property type="match status" value="1"/>
</dbReference>
<sequence length="255" mass="27190">MPDRSALPEPTGAGLDATPASLAAPRWARIATALKGRILAGEWASGTAIAAESALAEHYGVALGTMRAAIQALVDEGLLERVHGRGTFVRGALTGATMARFFRFGDAGSEIPESRIVSLRTLAAPADVAMQLGLAAGTPVLRVLRQRGWEGQVRLLETIWLPAPLFGALAALKPAEFAPLLYPMYAERCGVTVGRAVDDLRFTRLGAREAAQLSLPEGHPALAVSRVAFDLAGRRVEFRQTLGNADDFHYRAEVR</sequence>
<dbReference type="GO" id="GO:0003700">
    <property type="term" value="F:DNA-binding transcription factor activity"/>
    <property type="evidence" value="ECO:0007669"/>
    <property type="project" value="InterPro"/>
</dbReference>
<dbReference type="EMBL" id="CP010536">
    <property type="protein sequence ID" value="AJG20437.1"/>
    <property type="molecule type" value="Genomic_DNA"/>
</dbReference>
<dbReference type="Gene3D" id="1.10.10.10">
    <property type="entry name" value="Winged helix-like DNA-binding domain superfamily/Winged helix DNA-binding domain"/>
    <property type="match status" value="1"/>
</dbReference>
<dbReference type="Pfam" id="PF00392">
    <property type="entry name" value="GntR"/>
    <property type="match status" value="1"/>
</dbReference>
<dbReference type="KEGG" id="cbw:RR42_m3067"/>
<dbReference type="CDD" id="cd07377">
    <property type="entry name" value="WHTH_GntR"/>
    <property type="match status" value="1"/>
</dbReference>
<dbReference type="InterPro" id="IPR050679">
    <property type="entry name" value="Bact_HTH_transcr_reg"/>
</dbReference>